<keyword evidence="2" id="KW-1133">Transmembrane helix</keyword>
<reference evidence="3" key="1">
    <citation type="submission" date="2019-05" db="EMBL/GenBank/DDBJ databases">
        <authorList>
            <person name="Piombo E."/>
        </authorList>
    </citation>
    <scope>NUCLEOTIDE SEQUENCE</scope>
    <source>
        <strain evidence="3">C2S</strain>
    </source>
</reference>
<keyword evidence="2" id="KW-0812">Transmembrane</keyword>
<gene>
    <name evidence="3" type="ORF">C2S_11578</name>
</gene>
<protein>
    <submittedName>
        <fullName evidence="3">Uncharacterized protein</fullName>
    </submittedName>
</protein>
<evidence type="ECO:0000256" key="1">
    <source>
        <dbReference type="SAM" id="MobiDB-lite"/>
    </source>
</evidence>
<dbReference type="EMBL" id="CABFJX010000400">
    <property type="protein sequence ID" value="VTT80094.1"/>
    <property type="molecule type" value="Genomic_DNA"/>
</dbReference>
<evidence type="ECO:0000256" key="2">
    <source>
        <dbReference type="SAM" id="Phobius"/>
    </source>
</evidence>
<name>A0A9Q9S273_FUSFU</name>
<feature type="region of interest" description="Disordered" evidence="1">
    <location>
        <begin position="580"/>
        <end position="694"/>
    </location>
</feature>
<proteinExistence type="predicted"/>
<dbReference type="AlphaFoldDB" id="A0A9Q9S273"/>
<comment type="caution">
    <text evidence="3">The sequence shown here is derived from an EMBL/GenBank/DDBJ whole genome shotgun (WGS) entry which is preliminary data.</text>
</comment>
<organism evidence="3 4">
    <name type="scientific">Fusarium fujikuroi</name>
    <name type="common">Bakanae and foot rot disease fungus</name>
    <name type="synonym">Gibberella fujikuroi</name>
    <dbReference type="NCBI Taxonomy" id="5127"/>
    <lineage>
        <taxon>Eukaryota</taxon>
        <taxon>Fungi</taxon>
        <taxon>Dikarya</taxon>
        <taxon>Ascomycota</taxon>
        <taxon>Pezizomycotina</taxon>
        <taxon>Sordariomycetes</taxon>
        <taxon>Hypocreomycetidae</taxon>
        <taxon>Hypocreales</taxon>
        <taxon>Nectriaceae</taxon>
        <taxon>Fusarium</taxon>
        <taxon>Fusarium fujikuroi species complex</taxon>
    </lineage>
</organism>
<feature type="region of interest" description="Disordered" evidence="1">
    <location>
        <begin position="1"/>
        <end position="92"/>
    </location>
</feature>
<feature type="compositionally biased region" description="Polar residues" evidence="1">
    <location>
        <begin position="31"/>
        <end position="50"/>
    </location>
</feature>
<feature type="transmembrane region" description="Helical" evidence="2">
    <location>
        <begin position="122"/>
        <end position="144"/>
    </location>
</feature>
<accession>A0A9Q9S273</accession>
<evidence type="ECO:0000313" key="4">
    <source>
        <dbReference type="Proteomes" id="UP000760494"/>
    </source>
</evidence>
<feature type="compositionally biased region" description="Low complexity" evidence="1">
    <location>
        <begin position="588"/>
        <end position="602"/>
    </location>
</feature>
<keyword evidence="2" id="KW-0472">Membrane</keyword>
<feature type="compositionally biased region" description="Basic and acidic residues" evidence="1">
    <location>
        <begin position="603"/>
        <end position="653"/>
    </location>
</feature>
<dbReference type="Proteomes" id="UP000760494">
    <property type="component" value="Unassembled WGS sequence"/>
</dbReference>
<sequence length="800" mass="91632">MDDGDFDLDRIWGVGPEFGGKSVSESESDCAPQSPTIPESESSYEETAQHVSAGGIFDDRGPHVTSRVNSASYEEPRDAPASGHNSRIHETNVGRESKPLDPLLRGARRCASIVIWILTTRIVLYLVGLFLAGAAVWICLLYLLKYFPSIIANGTAFCLVNVLTGIETVAGKVFTTATPANNYQDMASFTFRRPIGLDESEVVPYVLQTMWKSFSIEFPEQAPALKHDYDITFGNYQVLLGLNGKFVNGMEDKTIRTYSRIVALIDQISYDSDDTTKSAPWYSFRSVDQYRLQRARQSRQNLAYIIQDAIEDVEEQIRAIKKATRKCSESGPGLCNKLKAFPDTSWMARDIVAATTVCCKAQTGSESQWKQVEKTLGNFVRDLKKGLGRAESIGDTNSHQYIFKQLKKIAIIPKYHSDKNYIRGKHIEDLIGDNAVRLNWSERDNIIMISHLAKYRLHKGDLKQVNIREILDRLGLLEYSLADTSMSYQSVCVAKITSALEYRLKRLHEDGHVMATFRKPYKAQWKPYTRAWGDDDWDGNMSVVVPPELDSISSPEISVEDRYGQDLIQQMSQLSIDTEYNNETASPEAQDQQRFYQEQQRQANERELARKREERFQLEQQRQKQEQLHHEQRKRDYQREQERLAKQREDNRKQQQQQQSPSLDLGNGVPVPQWAFGVNPEELTPEDSLSSKQWKPMSSRFFLEEEYNQSERYLAKRKGIAYAMPQTAITETSLAKEESNVVQYSHQKWVEDVTALAWNIRLYKADCKSDTSSLRDQLRRKLEQGPRWSTFGIMMGKLCL</sequence>
<evidence type="ECO:0000313" key="3">
    <source>
        <dbReference type="EMBL" id="VTT80094.1"/>
    </source>
</evidence>